<dbReference type="InterPro" id="IPR009078">
    <property type="entry name" value="Ferritin-like_SF"/>
</dbReference>
<proteinExistence type="predicted"/>
<feature type="coiled-coil region" evidence="1">
    <location>
        <begin position="49"/>
        <end position="76"/>
    </location>
</feature>
<dbReference type="CDD" id="cd00657">
    <property type="entry name" value="Ferritin_like"/>
    <property type="match status" value="1"/>
</dbReference>
<dbReference type="Proteomes" id="UP000001412">
    <property type="component" value="Chromosome"/>
</dbReference>
<protein>
    <recommendedName>
        <fullName evidence="4">Rubrerythrin diiron-binding domain-containing protein</fullName>
    </recommendedName>
</protein>
<organism evidence="2 3">
    <name type="scientific">Clostridium tetani (strain Massachusetts / E88)</name>
    <dbReference type="NCBI Taxonomy" id="212717"/>
    <lineage>
        <taxon>Bacteria</taxon>
        <taxon>Bacillati</taxon>
        <taxon>Bacillota</taxon>
        <taxon>Clostridia</taxon>
        <taxon>Eubacteriales</taxon>
        <taxon>Clostridiaceae</taxon>
        <taxon>Clostridium</taxon>
    </lineage>
</organism>
<evidence type="ECO:0000313" key="2">
    <source>
        <dbReference type="EMBL" id="AAO35910.1"/>
    </source>
</evidence>
<keyword evidence="3" id="KW-1185">Reference proteome</keyword>
<reference evidence="2 3" key="1">
    <citation type="journal article" date="2003" name="Proc. Natl. Acad. Sci. U.S.A.">
        <title>The genome sequence of Clostridium tetani, the causative agent of tetanus disease.</title>
        <authorList>
            <person name="Brueggemann H."/>
            <person name="Baumer S."/>
            <person name="Fricke W.F."/>
            <person name="Wiezer A."/>
            <person name="Liesegang H."/>
            <person name="Decker I."/>
            <person name="Herzberg C."/>
            <person name="Martinez-Arias R."/>
            <person name="Merkl R."/>
            <person name="Henne A."/>
            <person name="Gottschalk G."/>
        </authorList>
    </citation>
    <scope>NUCLEOTIDE SEQUENCE [LARGE SCALE GENOMIC DNA]</scope>
    <source>
        <strain evidence="3">Massachusetts / E88</strain>
    </source>
</reference>
<evidence type="ECO:0008006" key="4">
    <source>
        <dbReference type="Google" id="ProtNLM"/>
    </source>
</evidence>
<sequence length="300" mass="35368">MCKNSFVEEYMKDYNMHCCNPMWGNWGNWSNNCIDYCADYGKDFSKEGLKRSLCMIKEAIEEAEKNQREYDHLISMACNKEQKEILKSIKEDEKNHVRWLREIYMDYTGKVICPKKCGESKKPKHYFEGIKKALFGAIKAMEKYSLIRSGLPRRCDRDILFQMITDKIKHAIYLNYILLMNCCRKSKRMRGEEVDDIPVIDNIDDMEYIDVIDNIDNAEDMDDTEDISNESFDSKELFENISPLVDRALQEKDMGINLDYLFSKFILSGALVGEGKKPEEALREAERWQEYENSNIFIRE</sequence>
<dbReference type="STRING" id="212717.CTC_01346"/>
<evidence type="ECO:0000256" key="1">
    <source>
        <dbReference type="SAM" id="Coils"/>
    </source>
</evidence>
<dbReference type="KEGG" id="ctc:CTC_01346"/>
<accession>Q895D0</accession>
<gene>
    <name evidence="2" type="ordered locus">CTC_01346</name>
</gene>
<keyword evidence="1" id="KW-0175">Coiled coil</keyword>
<evidence type="ECO:0000313" key="3">
    <source>
        <dbReference type="Proteomes" id="UP000001412"/>
    </source>
</evidence>
<dbReference type="SUPFAM" id="SSF47240">
    <property type="entry name" value="Ferritin-like"/>
    <property type="match status" value="1"/>
</dbReference>
<name>Q895D0_CLOTE</name>
<dbReference type="AlphaFoldDB" id="Q895D0"/>
<dbReference type="HOGENOM" id="CLU_086292_0_0_9"/>
<dbReference type="EMBL" id="AE015927">
    <property type="protein sequence ID" value="AAO35910.1"/>
    <property type="molecule type" value="Genomic_DNA"/>
</dbReference>